<dbReference type="PANTHER" id="PTHR39966">
    <property type="entry name" value="BLL2471 PROTEIN-RELATED"/>
    <property type="match status" value="1"/>
</dbReference>
<dbReference type="Proteomes" id="UP001601058">
    <property type="component" value="Unassembled WGS sequence"/>
</dbReference>
<dbReference type="Pfam" id="PF01814">
    <property type="entry name" value="Hemerythrin"/>
    <property type="match status" value="1"/>
</dbReference>
<feature type="domain" description="Hemerythrin-like" evidence="1">
    <location>
        <begin position="11"/>
        <end position="150"/>
    </location>
</feature>
<keyword evidence="3" id="KW-1185">Reference proteome</keyword>
<proteinExistence type="predicted"/>
<dbReference type="Gene3D" id="1.20.120.520">
    <property type="entry name" value="nmb1532 protein domain like"/>
    <property type="match status" value="1"/>
</dbReference>
<evidence type="ECO:0000313" key="2">
    <source>
        <dbReference type="EMBL" id="MFE8696006.1"/>
    </source>
</evidence>
<dbReference type="PANTHER" id="PTHR39966:SF1">
    <property type="entry name" value="HEMERYTHRIN-LIKE DOMAIN-CONTAINING PROTEIN"/>
    <property type="match status" value="1"/>
</dbReference>
<dbReference type="CDD" id="cd12108">
    <property type="entry name" value="Hr-like"/>
    <property type="match status" value="1"/>
</dbReference>
<protein>
    <submittedName>
        <fullName evidence="2">Hemerythrin domain-containing protein</fullName>
    </submittedName>
</protein>
<evidence type="ECO:0000259" key="1">
    <source>
        <dbReference type="Pfam" id="PF01814"/>
    </source>
</evidence>
<comment type="caution">
    <text evidence="2">The sequence shown here is derived from an EMBL/GenBank/DDBJ whole genome shotgun (WGS) entry which is preliminary data.</text>
</comment>
<dbReference type="EMBL" id="JBIACJ010000003">
    <property type="protein sequence ID" value="MFE8696006.1"/>
    <property type="molecule type" value="Genomic_DNA"/>
</dbReference>
<name>A0ABW6JVY8_9BACI</name>
<gene>
    <name evidence="2" type="ORF">ACFYKT_06540</name>
</gene>
<evidence type="ECO:0000313" key="3">
    <source>
        <dbReference type="Proteomes" id="UP001601058"/>
    </source>
</evidence>
<dbReference type="RefSeq" id="WP_389217187.1">
    <property type="nucleotide sequence ID" value="NZ_JBIACJ010000003.1"/>
</dbReference>
<reference evidence="2 3" key="1">
    <citation type="submission" date="2024-08" db="EMBL/GenBank/DDBJ databases">
        <title>Two novel Cytobacillus novel species.</title>
        <authorList>
            <person name="Liu G."/>
        </authorList>
    </citation>
    <scope>NUCLEOTIDE SEQUENCE [LARGE SCALE GENOMIC DNA]</scope>
    <source>
        <strain evidence="2 3">FJAT-53684</strain>
    </source>
</reference>
<dbReference type="InterPro" id="IPR012312">
    <property type="entry name" value="Hemerythrin-like"/>
</dbReference>
<organism evidence="2 3">
    <name type="scientific">Cytobacillus mangrovibacter</name>
    <dbReference type="NCBI Taxonomy" id="3299024"/>
    <lineage>
        <taxon>Bacteria</taxon>
        <taxon>Bacillati</taxon>
        <taxon>Bacillota</taxon>
        <taxon>Bacilli</taxon>
        <taxon>Bacillales</taxon>
        <taxon>Bacillaceae</taxon>
        <taxon>Cytobacillus</taxon>
    </lineage>
</organism>
<sequence>MEALNVVLSSPLQQLKDEHVLLRKDMNLFYEITEEIEFESGPTVIQEFANLYEQISAFNVKLKAHSKKEDEGLFPMMARHLGENDKTIEVMEFEHEKAEKHLMDFLTEAEQAGPAIDEDDAQAITVYAVQAYATLIQHFAKEETVLFPLAEKILSIGEKEELERLFLE</sequence>
<accession>A0ABW6JVY8</accession>